<proteinExistence type="predicted"/>
<dbReference type="InterPro" id="IPR027417">
    <property type="entry name" value="P-loop_NTPase"/>
</dbReference>
<evidence type="ECO:0000313" key="3">
    <source>
        <dbReference type="EMBL" id="OQP39364.1"/>
    </source>
</evidence>
<dbReference type="EMBL" id="LWBO01000084">
    <property type="protein sequence ID" value="OQP39364.1"/>
    <property type="molecule type" value="Genomic_DNA"/>
</dbReference>
<gene>
    <name evidence="3" type="ORF">A4D02_18785</name>
</gene>
<accession>A0ABX3NNZ2</accession>
<evidence type="ECO:0000256" key="1">
    <source>
        <dbReference type="ARBA" id="ARBA00022741"/>
    </source>
</evidence>
<dbReference type="InterPro" id="IPR006674">
    <property type="entry name" value="HD_domain"/>
</dbReference>
<comment type="caution">
    <text evidence="3">The sequence shown here is derived from an EMBL/GenBank/DDBJ whole genome shotgun (WGS) entry which is preliminary data.</text>
</comment>
<dbReference type="NCBIfam" id="TIGR00277">
    <property type="entry name" value="HDIG"/>
    <property type="match status" value="1"/>
</dbReference>
<dbReference type="Gene3D" id="3.40.50.300">
    <property type="entry name" value="P-loop containing nucleotide triphosphate hydrolases"/>
    <property type="match status" value="1"/>
</dbReference>
<evidence type="ECO:0000259" key="2">
    <source>
        <dbReference type="Pfam" id="PF01966"/>
    </source>
</evidence>
<dbReference type="InterPro" id="IPR006675">
    <property type="entry name" value="HDIG_dom"/>
</dbReference>
<dbReference type="CDD" id="cd00077">
    <property type="entry name" value="HDc"/>
    <property type="match status" value="1"/>
</dbReference>
<dbReference type="Gene3D" id="1.10.3090.10">
    <property type="entry name" value="cca-adding enzyme, domain 2"/>
    <property type="match status" value="1"/>
</dbReference>
<protein>
    <submittedName>
        <fullName evidence="3">Poly(A) polymerase</fullName>
    </submittedName>
</protein>
<dbReference type="PANTHER" id="PTHR47545:SF1">
    <property type="entry name" value="MULTIFUNCTIONAL CCA PROTEIN"/>
    <property type="match status" value="1"/>
</dbReference>
<keyword evidence="1" id="KW-0547">Nucleotide-binding</keyword>
<dbReference type="Pfam" id="PF01966">
    <property type="entry name" value="HD"/>
    <property type="match status" value="1"/>
</dbReference>
<dbReference type="Proteomes" id="UP000192277">
    <property type="component" value="Unassembled WGS sequence"/>
</dbReference>
<evidence type="ECO:0000313" key="4">
    <source>
        <dbReference type="Proteomes" id="UP000192277"/>
    </source>
</evidence>
<dbReference type="SUPFAM" id="SSF52540">
    <property type="entry name" value="P-loop containing nucleoside triphosphate hydrolases"/>
    <property type="match status" value="1"/>
</dbReference>
<dbReference type="PANTHER" id="PTHR47545">
    <property type="entry name" value="MULTIFUNCTIONAL CCA PROTEIN"/>
    <property type="match status" value="1"/>
</dbReference>
<dbReference type="SUPFAM" id="SSF109604">
    <property type="entry name" value="HD-domain/PDEase-like"/>
    <property type="match status" value="1"/>
</dbReference>
<name>A0ABX3NNZ2_9BACT</name>
<feature type="domain" description="HD" evidence="2">
    <location>
        <begin position="40"/>
        <end position="165"/>
    </location>
</feature>
<keyword evidence="4" id="KW-1185">Reference proteome</keyword>
<dbReference type="InterPro" id="IPR003607">
    <property type="entry name" value="HD/PDEase_dom"/>
</dbReference>
<dbReference type="Pfam" id="PF13671">
    <property type="entry name" value="AAA_33"/>
    <property type="match status" value="1"/>
</dbReference>
<organism evidence="3 4">
    <name type="scientific">Niastella koreensis</name>
    <dbReference type="NCBI Taxonomy" id="354356"/>
    <lineage>
        <taxon>Bacteria</taxon>
        <taxon>Pseudomonadati</taxon>
        <taxon>Bacteroidota</taxon>
        <taxon>Chitinophagia</taxon>
        <taxon>Chitinophagales</taxon>
        <taxon>Chitinophagaceae</taxon>
        <taxon>Niastella</taxon>
    </lineage>
</organism>
<reference evidence="3 4" key="1">
    <citation type="submission" date="2016-04" db="EMBL/GenBank/DDBJ databases">
        <authorList>
            <person name="Chen L."/>
            <person name="Zhuang W."/>
            <person name="Wang G."/>
        </authorList>
    </citation>
    <scope>NUCLEOTIDE SEQUENCE [LARGE SCALE GENOMIC DNA]</scope>
    <source>
        <strain evidence="4">GR20</strain>
    </source>
</reference>
<dbReference type="InterPro" id="IPR050124">
    <property type="entry name" value="tRNA_CCA-adding_enzyme"/>
</dbReference>
<sequence>MMWTLTTGKDWASLREQFNWVRDMEDVPQDPVHHAEGNVAVHTRMVLEALQQLEGYKQLPAQEQEVLWAAALLHDVEKRSTTVHEADGSITSRGHSKKGALTARQILYTQIPAPFFLREQVVQLVRYHGMPIWAIERSDPTRMIIETSELVNTRLLSLLARADALGRNCSDQSELLYRIDLFEALCQEQDCWGQPRGFQTPHARFHYFYKEDSAPGFVPFDDFGATVVMLCGLPGAGKDTYVQQHYKNWPVINLDEIRRKHKIAPTDKSGNGTIVQLAKAQAREYLRRKQHFVWNATNITRQMRAQLVELFVTYKAYVKMVYVEVPYARLHAQNKDREAVVPKHVVDKLVSKLEVPAVWEGHEVVFVAG</sequence>